<dbReference type="Gene3D" id="3.100.10.10">
    <property type="match status" value="1"/>
</dbReference>
<dbReference type="NCBIfam" id="TIGR01071">
    <property type="entry name" value="rplO_bact"/>
    <property type="match status" value="1"/>
</dbReference>
<dbReference type="GO" id="GO:0005840">
    <property type="term" value="C:ribosome"/>
    <property type="evidence" value="ECO:0007669"/>
    <property type="project" value="UniProtKB-KW"/>
</dbReference>
<keyword evidence="8" id="KW-1185">Reference proteome</keyword>
<dbReference type="HAMAP" id="MF_01341">
    <property type="entry name" value="Ribosomal_uL15"/>
    <property type="match status" value="1"/>
</dbReference>
<feature type="region of interest" description="Disordered" evidence="5">
    <location>
        <begin position="1"/>
        <end position="53"/>
    </location>
</feature>
<comment type="function">
    <text evidence="4">Binds to the 23S rRNA.</text>
</comment>
<organism evidence="7 8">
    <name type="scientific">Thermatribacter velox</name>
    <dbReference type="NCBI Taxonomy" id="3039681"/>
    <lineage>
        <taxon>Bacteria</taxon>
        <taxon>Pseudomonadati</taxon>
        <taxon>Atribacterota</taxon>
        <taxon>Atribacteria</taxon>
        <taxon>Atribacterales</taxon>
        <taxon>Thermatribacteraceae</taxon>
        <taxon>Thermatribacter</taxon>
    </lineage>
</organism>
<dbReference type="Proteomes" id="UP001461341">
    <property type="component" value="Chromosome"/>
</dbReference>
<dbReference type="RefSeq" id="WP_369018879.1">
    <property type="nucleotide sequence ID" value="NZ_CP121689.1"/>
</dbReference>
<accession>A0ABZ2YCI9</accession>
<dbReference type="InterPro" id="IPR005749">
    <property type="entry name" value="Ribosomal_uL15_bac-type"/>
</dbReference>
<feature type="domain" description="Large ribosomal subunit protein uL15/eL18" evidence="6">
    <location>
        <begin position="77"/>
        <end position="144"/>
    </location>
</feature>
<gene>
    <name evidence="4 7" type="primary">rplO</name>
    <name evidence="7" type="ORF">QBE54_02980</name>
</gene>
<evidence type="ECO:0000256" key="1">
    <source>
        <dbReference type="ARBA" id="ARBA00007320"/>
    </source>
</evidence>
<evidence type="ECO:0000256" key="3">
    <source>
        <dbReference type="ARBA" id="ARBA00023274"/>
    </source>
</evidence>
<keyword evidence="4" id="KW-0699">rRNA-binding</keyword>
<comment type="similarity">
    <text evidence="1 4">Belongs to the universal ribosomal protein uL15 family.</text>
</comment>
<dbReference type="InterPro" id="IPR030878">
    <property type="entry name" value="Ribosomal_uL15"/>
</dbReference>
<evidence type="ECO:0000256" key="2">
    <source>
        <dbReference type="ARBA" id="ARBA00022980"/>
    </source>
</evidence>
<dbReference type="Pfam" id="PF00828">
    <property type="entry name" value="Ribosomal_L27A"/>
    <property type="match status" value="1"/>
</dbReference>
<protein>
    <recommendedName>
        <fullName evidence="4">Large ribosomal subunit protein uL15</fullName>
    </recommendedName>
</protein>
<reference evidence="7 8" key="1">
    <citation type="submission" date="2023-03" db="EMBL/GenBank/DDBJ databases">
        <title>Novel Species.</title>
        <authorList>
            <person name="Ma S."/>
        </authorList>
    </citation>
    <scope>NUCLEOTIDE SEQUENCE [LARGE SCALE GENOMIC DNA]</scope>
    <source>
        <strain evidence="7 8">B11</strain>
    </source>
</reference>
<dbReference type="EMBL" id="CP121689">
    <property type="protein sequence ID" value="WZL76715.1"/>
    <property type="molecule type" value="Genomic_DNA"/>
</dbReference>
<evidence type="ECO:0000313" key="7">
    <source>
        <dbReference type="EMBL" id="WZL76715.1"/>
    </source>
</evidence>
<sequence>MKLVDLKPSEGAFHRPKRVGRGIGSGHGKTACRGMKGQKARSGGQIHPRFEGGQMPLVRRIPKRGFRSLGCEEWEIVNLAALSRLKDVREITPEVLYEAGLIESKESKIKILAKGNCPPNLVVKAHAFSEKAKALIEENGGKAEVL</sequence>
<dbReference type="PANTHER" id="PTHR12934:SF11">
    <property type="entry name" value="LARGE RIBOSOMAL SUBUNIT PROTEIN UL15M"/>
    <property type="match status" value="1"/>
</dbReference>
<evidence type="ECO:0000256" key="4">
    <source>
        <dbReference type="HAMAP-Rule" id="MF_01341"/>
    </source>
</evidence>
<dbReference type="PANTHER" id="PTHR12934">
    <property type="entry name" value="50S RIBOSOMAL PROTEIN L15"/>
    <property type="match status" value="1"/>
</dbReference>
<dbReference type="InterPro" id="IPR036227">
    <property type="entry name" value="Ribosomal_uL15/eL18_sf"/>
</dbReference>
<dbReference type="InterPro" id="IPR021131">
    <property type="entry name" value="Ribosomal_uL15/eL18"/>
</dbReference>
<keyword evidence="3 4" id="KW-0687">Ribonucleoprotein</keyword>
<evidence type="ECO:0000313" key="8">
    <source>
        <dbReference type="Proteomes" id="UP001461341"/>
    </source>
</evidence>
<keyword evidence="4" id="KW-0694">RNA-binding</keyword>
<evidence type="ECO:0000259" key="6">
    <source>
        <dbReference type="Pfam" id="PF00828"/>
    </source>
</evidence>
<keyword evidence="2 4" id="KW-0689">Ribosomal protein</keyword>
<name>A0ABZ2YCI9_9BACT</name>
<dbReference type="SUPFAM" id="SSF52080">
    <property type="entry name" value="Ribosomal proteins L15p and L18e"/>
    <property type="match status" value="1"/>
</dbReference>
<proteinExistence type="inferred from homology"/>
<evidence type="ECO:0000256" key="5">
    <source>
        <dbReference type="SAM" id="MobiDB-lite"/>
    </source>
</evidence>
<comment type="subunit">
    <text evidence="4">Part of the 50S ribosomal subunit.</text>
</comment>